<reference evidence="1" key="1">
    <citation type="journal article" date="2023" name="Science">
        <title>Elucidation of the pathway for biosynthesis of saponin adjuvants from the soapbark tree.</title>
        <authorList>
            <person name="Reed J."/>
            <person name="Orme A."/>
            <person name="El-Demerdash A."/>
            <person name="Owen C."/>
            <person name="Martin L.B.B."/>
            <person name="Misra R.C."/>
            <person name="Kikuchi S."/>
            <person name="Rejzek M."/>
            <person name="Martin A.C."/>
            <person name="Harkess A."/>
            <person name="Leebens-Mack J."/>
            <person name="Louveau T."/>
            <person name="Stephenson M.J."/>
            <person name="Osbourn A."/>
        </authorList>
    </citation>
    <scope>NUCLEOTIDE SEQUENCE</scope>
    <source>
        <strain evidence="1">S10</strain>
    </source>
</reference>
<dbReference type="AlphaFoldDB" id="A0AAD7L555"/>
<gene>
    <name evidence="1" type="ORF">O6P43_027629</name>
</gene>
<protein>
    <submittedName>
        <fullName evidence="1">Uncharacterized protein</fullName>
    </submittedName>
</protein>
<dbReference type="KEGG" id="qsa:O6P43_027629"/>
<keyword evidence="2" id="KW-1185">Reference proteome</keyword>
<comment type="caution">
    <text evidence="1">The sequence shown here is derived from an EMBL/GenBank/DDBJ whole genome shotgun (WGS) entry which is preliminary data.</text>
</comment>
<accession>A0AAD7L555</accession>
<dbReference type="EMBL" id="JARAOO010000011">
    <property type="protein sequence ID" value="KAJ7951607.1"/>
    <property type="molecule type" value="Genomic_DNA"/>
</dbReference>
<proteinExistence type="predicted"/>
<evidence type="ECO:0000313" key="1">
    <source>
        <dbReference type="EMBL" id="KAJ7951607.1"/>
    </source>
</evidence>
<dbReference type="Proteomes" id="UP001163823">
    <property type="component" value="Chromosome 11"/>
</dbReference>
<sequence>MSYYPEQTQLDNNFVVYNGEEFGEDFVGERQQEEEFYSGHDFDPNYKGDSSGIEIRPTLNSRDFCSGKLFVGGVSWETTEDRETLLGFPTGSYAGCWIITLTACCI</sequence>
<evidence type="ECO:0000313" key="2">
    <source>
        <dbReference type="Proteomes" id="UP001163823"/>
    </source>
</evidence>
<organism evidence="1 2">
    <name type="scientific">Quillaja saponaria</name>
    <name type="common">Soap bark tree</name>
    <dbReference type="NCBI Taxonomy" id="32244"/>
    <lineage>
        <taxon>Eukaryota</taxon>
        <taxon>Viridiplantae</taxon>
        <taxon>Streptophyta</taxon>
        <taxon>Embryophyta</taxon>
        <taxon>Tracheophyta</taxon>
        <taxon>Spermatophyta</taxon>
        <taxon>Magnoliopsida</taxon>
        <taxon>eudicotyledons</taxon>
        <taxon>Gunneridae</taxon>
        <taxon>Pentapetalae</taxon>
        <taxon>rosids</taxon>
        <taxon>fabids</taxon>
        <taxon>Fabales</taxon>
        <taxon>Quillajaceae</taxon>
        <taxon>Quillaja</taxon>
    </lineage>
</organism>
<name>A0AAD7L555_QUISA</name>